<dbReference type="Proteomes" id="UP001054252">
    <property type="component" value="Unassembled WGS sequence"/>
</dbReference>
<dbReference type="SUPFAM" id="SSF55103">
    <property type="entry name" value="FAD-linked oxidases, C-terminal domain"/>
    <property type="match status" value="1"/>
</dbReference>
<reference evidence="7 8" key="1">
    <citation type="journal article" date="2021" name="Commun. Biol.">
        <title>The genome of Shorea leprosula (Dipterocarpaceae) highlights the ecological relevance of drought in aseasonal tropical rainforests.</title>
        <authorList>
            <person name="Ng K.K.S."/>
            <person name="Kobayashi M.J."/>
            <person name="Fawcett J.A."/>
            <person name="Hatakeyama M."/>
            <person name="Paape T."/>
            <person name="Ng C.H."/>
            <person name="Ang C.C."/>
            <person name="Tnah L.H."/>
            <person name="Lee C.T."/>
            <person name="Nishiyama T."/>
            <person name="Sese J."/>
            <person name="O'Brien M.J."/>
            <person name="Copetti D."/>
            <person name="Mohd Noor M.I."/>
            <person name="Ong R.C."/>
            <person name="Putra M."/>
            <person name="Sireger I.Z."/>
            <person name="Indrioko S."/>
            <person name="Kosugi Y."/>
            <person name="Izuno A."/>
            <person name="Isagi Y."/>
            <person name="Lee S.L."/>
            <person name="Shimizu K.K."/>
        </authorList>
    </citation>
    <scope>NUCLEOTIDE SEQUENCE [LARGE SCALE GENOMIC DNA]</scope>
    <source>
        <strain evidence="7">214</strain>
    </source>
</reference>
<dbReference type="InterPro" id="IPR016164">
    <property type="entry name" value="FAD-linked_Oxase-like_C"/>
</dbReference>
<evidence type="ECO:0000256" key="2">
    <source>
        <dbReference type="ARBA" id="ARBA00005466"/>
    </source>
</evidence>
<evidence type="ECO:0000256" key="1">
    <source>
        <dbReference type="ARBA" id="ARBA00001974"/>
    </source>
</evidence>
<comment type="cofactor">
    <cofactor evidence="1">
        <name>FAD</name>
        <dbReference type="ChEBI" id="CHEBI:57692"/>
    </cofactor>
</comment>
<dbReference type="EMBL" id="BPVZ01000004">
    <property type="protein sequence ID" value="GKU90007.1"/>
    <property type="molecule type" value="Genomic_DNA"/>
</dbReference>
<keyword evidence="8" id="KW-1185">Reference proteome</keyword>
<evidence type="ECO:0000256" key="5">
    <source>
        <dbReference type="ARBA" id="ARBA00023002"/>
    </source>
</evidence>
<dbReference type="InterPro" id="IPR016167">
    <property type="entry name" value="FAD-bd_PCMH_sub1"/>
</dbReference>
<comment type="similarity">
    <text evidence="2">Belongs to the oxygen-dependent FAD-linked oxidoreductase family.</text>
</comment>
<protein>
    <recommendedName>
        <fullName evidence="6">Cytokinin dehydrogenase 1 FAD/cytokinin binding domain-containing protein</fullName>
    </recommendedName>
</protein>
<sequence>MLERVFQVPTEKILVSEDLLRLDPSSVLLQSELQKHSSFYRWDRRSSAVTPEEDVFYLVALLRSALDDREEIHSLEYLKKQNREILRFCNDAGIRVKQYLPHYTSQEEWMEHFGDGWDRFYQRKMEFDPRKILATGQQIFRPNYLTSSTMAS</sequence>
<proteinExistence type="inferred from homology"/>
<evidence type="ECO:0000259" key="6">
    <source>
        <dbReference type="Pfam" id="PF09265"/>
    </source>
</evidence>
<dbReference type="PANTHER" id="PTHR13878:SF102">
    <property type="entry name" value="CYTOKININ DEHYDROGENASE 5"/>
    <property type="match status" value="1"/>
</dbReference>
<dbReference type="GO" id="GO:0009690">
    <property type="term" value="P:cytokinin metabolic process"/>
    <property type="evidence" value="ECO:0007669"/>
    <property type="project" value="InterPro"/>
</dbReference>
<dbReference type="PANTHER" id="PTHR13878">
    <property type="entry name" value="GULONOLACTONE OXIDASE"/>
    <property type="match status" value="1"/>
</dbReference>
<dbReference type="Gene3D" id="3.30.43.10">
    <property type="entry name" value="Uridine Diphospho-n-acetylenolpyruvylglucosamine Reductase, domain 2"/>
    <property type="match status" value="1"/>
</dbReference>
<dbReference type="Pfam" id="PF09265">
    <property type="entry name" value="Cytokin-bind"/>
    <property type="match status" value="1"/>
</dbReference>
<dbReference type="InterPro" id="IPR050432">
    <property type="entry name" value="FAD-linked_Oxidoreductases_BP"/>
</dbReference>
<dbReference type="GO" id="GO:0019139">
    <property type="term" value="F:cytokinin dehydrogenase activity"/>
    <property type="evidence" value="ECO:0007669"/>
    <property type="project" value="InterPro"/>
</dbReference>
<dbReference type="InterPro" id="IPR015345">
    <property type="entry name" value="Cytokinin_DH_FAD/cytokin-bd"/>
</dbReference>
<name>A0AAV5HMH3_9ROSI</name>
<organism evidence="7 8">
    <name type="scientific">Rubroshorea leprosula</name>
    <dbReference type="NCBI Taxonomy" id="152421"/>
    <lineage>
        <taxon>Eukaryota</taxon>
        <taxon>Viridiplantae</taxon>
        <taxon>Streptophyta</taxon>
        <taxon>Embryophyta</taxon>
        <taxon>Tracheophyta</taxon>
        <taxon>Spermatophyta</taxon>
        <taxon>Magnoliopsida</taxon>
        <taxon>eudicotyledons</taxon>
        <taxon>Gunneridae</taxon>
        <taxon>Pentapetalae</taxon>
        <taxon>rosids</taxon>
        <taxon>malvids</taxon>
        <taxon>Malvales</taxon>
        <taxon>Dipterocarpaceae</taxon>
        <taxon>Rubroshorea</taxon>
    </lineage>
</organism>
<accession>A0AAV5HMH3</accession>
<gene>
    <name evidence="7" type="ORF">SLEP1_g4062</name>
</gene>
<evidence type="ECO:0000313" key="7">
    <source>
        <dbReference type="EMBL" id="GKU90007.1"/>
    </source>
</evidence>
<dbReference type="AlphaFoldDB" id="A0AAV5HMH3"/>
<keyword evidence="5" id="KW-0560">Oxidoreductase</keyword>
<dbReference type="GO" id="GO:0050660">
    <property type="term" value="F:flavin adenine dinucleotide binding"/>
    <property type="evidence" value="ECO:0007669"/>
    <property type="project" value="InterPro"/>
</dbReference>
<keyword evidence="3" id="KW-0285">Flavoprotein</keyword>
<comment type="caution">
    <text evidence="7">The sequence shown here is derived from an EMBL/GenBank/DDBJ whole genome shotgun (WGS) entry which is preliminary data.</text>
</comment>
<keyword evidence="4" id="KW-0274">FAD</keyword>
<evidence type="ECO:0000256" key="3">
    <source>
        <dbReference type="ARBA" id="ARBA00022630"/>
    </source>
</evidence>
<feature type="domain" description="Cytokinin dehydrogenase 1 FAD/cytokinin binding" evidence="6">
    <location>
        <begin position="41"/>
        <end position="140"/>
    </location>
</feature>
<evidence type="ECO:0000313" key="8">
    <source>
        <dbReference type="Proteomes" id="UP001054252"/>
    </source>
</evidence>
<evidence type="ECO:0000256" key="4">
    <source>
        <dbReference type="ARBA" id="ARBA00022827"/>
    </source>
</evidence>